<gene>
    <name evidence="1" type="ORF">BCO_0005800</name>
</gene>
<protein>
    <submittedName>
        <fullName evidence="1">Uncharacterized protein</fullName>
    </submittedName>
</protein>
<dbReference type="OrthoDB" id="351350at2"/>
<dbReference type="AlphaFoldDB" id="W5SVZ3"/>
<dbReference type="HOGENOM" id="CLU_020855_2_0_12"/>
<dbReference type="PROSITE" id="PS51257">
    <property type="entry name" value="PROKAR_LIPOPROTEIN"/>
    <property type="match status" value="1"/>
</dbReference>
<geneLocation type="plasmid" evidence="1 2">
    <name>unnamed</name>
</geneLocation>
<accession>W5SVZ3</accession>
<evidence type="ECO:0000313" key="2">
    <source>
        <dbReference type="Proteomes" id="UP000019330"/>
    </source>
</evidence>
<keyword evidence="1" id="KW-0614">Plasmid</keyword>
<dbReference type="Proteomes" id="UP000019330">
    <property type="component" value="Plasmid unnamed"/>
</dbReference>
<dbReference type="RefSeq" id="WP_025408415.1">
    <property type="nucleotide sequence ID" value="NZ_CP005746.1"/>
</dbReference>
<reference evidence="1" key="1">
    <citation type="submission" date="2013-04" db="EMBL/GenBank/DDBJ databases">
        <title>Comparative Genomics of Relapsing Fever Spirochetes.</title>
        <authorList>
            <person name="Schwan T.G."/>
            <person name="Raffel S.J."/>
            <person name="Porcella S.F."/>
            <person name="Martens C.A."/>
            <person name="Bruno D.P."/>
            <person name="Ricklefs S.M."/>
            <person name="Barbian K.B."/>
        </authorList>
    </citation>
    <scope>NUCLEOTIDE SEQUENCE</scope>
    <source>
        <strain evidence="1">Co53</strain>
        <plasmid evidence="1">unnamed</plasmid>
    </source>
</reference>
<dbReference type="NCBIfam" id="NF047534">
    <property type="entry name" value="lipo_BTA121_dup"/>
    <property type="match status" value="2"/>
</dbReference>
<proteinExistence type="predicted"/>
<organism evidence="1">
    <name type="scientific">Borrelia coriaceae ATCC 43381</name>
    <dbReference type="NCBI Taxonomy" id="1408429"/>
    <lineage>
        <taxon>Bacteria</taxon>
        <taxon>Pseudomonadati</taxon>
        <taxon>Spirochaetota</taxon>
        <taxon>Spirochaetia</taxon>
        <taxon>Spirochaetales</taxon>
        <taxon>Borreliaceae</taxon>
        <taxon>Borrelia</taxon>
    </lineage>
</organism>
<evidence type="ECO:0000313" key="1">
    <source>
        <dbReference type="EMBL" id="AHH11057.1"/>
    </source>
</evidence>
<sequence>MTIGRHLSLLIVLILLLLLLVVSCSPSPTSDKFEENIEVRFSELLDSFGLLDEEKAVIDEIRSILIDPDIGSERDYKTYTDYDFYGLLNDLGADRTKEMVANYLDHKEFREECCEEIKVVIDTVEDLALREELQAQLDAIEHDYKLRFKLLLSKSDLNYVCQGVGYGPYTARFININKIAKGIIRFEELYKNLTDVQKDAIIDIQKSGVGHSDLNFRFLLSWLNVAQLKDIITFHLNVLKEREAARVALENAPDVMAKRDLQTQFNDSDRGYELHLKWCFDGFEPYEAYNRVMKSTYVKRFTWIKNGALRLALTETRIFDAPYM</sequence>
<dbReference type="EMBL" id="CP005746">
    <property type="protein sequence ID" value="AHH11057.1"/>
    <property type="molecule type" value="Genomic_DNA"/>
</dbReference>
<name>W5SVZ3_9SPIR</name>
<keyword evidence="2" id="KW-1185">Reference proteome</keyword>